<organism evidence="11 12">
    <name type="scientific">Magallana gigas</name>
    <name type="common">Pacific oyster</name>
    <name type="synonym">Crassostrea gigas</name>
    <dbReference type="NCBI Taxonomy" id="29159"/>
    <lineage>
        <taxon>Eukaryota</taxon>
        <taxon>Metazoa</taxon>
        <taxon>Spiralia</taxon>
        <taxon>Lophotrochozoa</taxon>
        <taxon>Mollusca</taxon>
        <taxon>Bivalvia</taxon>
        <taxon>Autobranchia</taxon>
        <taxon>Pteriomorphia</taxon>
        <taxon>Ostreida</taxon>
        <taxon>Ostreoidea</taxon>
        <taxon>Ostreidae</taxon>
        <taxon>Magallana</taxon>
    </lineage>
</organism>
<keyword evidence="4" id="KW-0677">Repeat</keyword>
<dbReference type="EnsemblMetazoa" id="G13210.1">
    <property type="protein sequence ID" value="G13210.1:cds"/>
    <property type="gene ID" value="G13210"/>
</dbReference>
<dbReference type="SUPFAM" id="SSF56487">
    <property type="entry name" value="SRCR-like"/>
    <property type="match status" value="3"/>
</dbReference>
<reference evidence="11" key="1">
    <citation type="submission" date="2022-08" db="UniProtKB">
        <authorList>
            <consortium name="EnsemblMetazoa"/>
        </authorList>
    </citation>
    <scope>IDENTIFICATION</scope>
    <source>
        <strain evidence="11">05x7-T-G4-1.051#20</strain>
    </source>
</reference>
<dbReference type="PANTHER" id="PTHR19331:SF465">
    <property type="entry name" value="EGG PEPTIDE SPERACT RECEPTOR"/>
    <property type="match status" value="1"/>
</dbReference>
<feature type="domain" description="SRCR" evidence="10">
    <location>
        <begin position="1"/>
        <end position="93"/>
    </location>
</feature>
<sequence>MGGVEVYNKEQRKWYGICDTGFSNAAATVVCRSLGLDYVDGRAINGSAYGNISGEVLYTNVKCSGKEKDFTECTYDFNKTRCDSGMYASVMCSNKTIVDTGFEVRLAPDSLSSNLHGIVEIRVNGVWGRVCMNSWDDRDANVTCKKLGYAGGVAYLHIMKNRKPIMMNQVHCNGNENNLIDCVHSLKPDLKNCAFHSNDAGILCYQSKGIQYSLVGGKDNSTGRVELSYDGVVGTVCAWSWKTADAKVLCRQLNYVDGIVSYDHKLNWCPPNDG</sequence>
<accession>A0A8W8IAU7</accession>
<evidence type="ECO:0000256" key="6">
    <source>
        <dbReference type="ARBA" id="ARBA00023136"/>
    </source>
</evidence>
<evidence type="ECO:0000256" key="8">
    <source>
        <dbReference type="ARBA" id="ARBA00023180"/>
    </source>
</evidence>
<evidence type="ECO:0000256" key="4">
    <source>
        <dbReference type="ARBA" id="ARBA00022737"/>
    </source>
</evidence>
<dbReference type="PANTHER" id="PTHR19331">
    <property type="entry name" value="SCAVENGER RECEPTOR DOMAIN-CONTAINING"/>
    <property type="match status" value="1"/>
</dbReference>
<comment type="caution">
    <text evidence="9">Lacks conserved residue(s) required for the propagation of feature annotation.</text>
</comment>
<evidence type="ECO:0000256" key="5">
    <source>
        <dbReference type="ARBA" id="ARBA00022989"/>
    </source>
</evidence>
<dbReference type="SMART" id="SM00202">
    <property type="entry name" value="SR"/>
    <property type="match status" value="2"/>
</dbReference>
<evidence type="ECO:0000256" key="3">
    <source>
        <dbReference type="ARBA" id="ARBA00022729"/>
    </source>
</evidence>
<name>A0A8W8IAU7_MAGGI</name>
<evidence type="ECO:0000256" key="1">
    <source>
        <dbReference type="ARBA" id="ARBA00004167"/>
    </source>
</evidence>
<keyword evidence="2" id="KW-0812">Transmembrane</keyword>
<protein>
    <recommendedName>
        <fullName evidence="10">SRCR domain-containing protein</fullName>
    </recommendedName>
</protein>
<dbReference type="OMA" id="GANDCAH"/>
<dbReference type="AlphaFoldDB" id="A0A8W8IAU7"/>
<proteinExistence type="predicted"/>
<evidence type="ECO:0000313" key="12">
    <source>
        <dbReference type="Proteomes" id="UP000005408"/>
    </source>
</evidence>
<comment type="subcellular location">
    <subcellularLocation>
        <location evidence="1">Membrane</location>
        <topology evidence="1">Single-pass membrane protein</topology>
    </subcellularLocation>
</comment>
<keyword evidence="7 9" id="KW-1015">Disulfide bond</keyword>
<keyword evidence="12" id="KW-1185">Reference proteome</keyword>
<evidence type="ECO:0000256" key="2">
    <source>
        <dbReference type="ARBA" id="ARBA00022692"/>
    </source>
</evidence>
<feature type="disulfide bond" evidence="9">
    <location>
        <begin position="63"/>
        <end position="73"/>
    </location>
</feature>
<dbReference type="FunFam" id="3.10.250.10:FF:000016">
    <property type="entry name" value="Scavenger receptor cysteine-rich protein type 12"/>
    <property type="match status" value="1"/>
</dbReference>
<dbReference type="PROSITE" id="PS50287">
    <property type="entry name" value="SRCR_2"/>
    <property type="match status" value="3"/>
</dbReference>
<keyword evidence="5" id="KW-1133">Transmembrane helix</keyword>
<evidence type="ECO:0000256" key="9">
    <source>
        <dbReference type="PROSITE-ProRule" id="PRU00196"/>
    </source>
</evidence>
<evidence type="ECO:0000256" key="7">
    <source>
        <dbReference type="ARBA" id="ARBA00023157"/>
    </source>
</evidence>
<dbReference type="Pfam" id="PF00530">
    <property type="entry name" value="SRCR"/>
    <property type="match status" value="3"/>
</dbReference>
<dbReference type="InterPro" id="IPR036772">
    <property type="entry name" value="SRCR-like_dom_sf"/>
</dbReference>
<evidence type="ECO:0000259" key="10">
    <source>
        <dbReference type="PROSITE" id="PS50287"/>
    </source>
</evidence>
<feature type="domain" description="SRCR" evidence="10">
    <location>
        <begin position="104"/>
        <end position="205"/>
    </location>
</feature>
<dbReference type="GO" id="GO:0016020">
    <property type="term" value="C:membrane"/>
    <property type="evidence" value="ECO:0007669"/>
    <property type="project" value="UniProtKB-SubCell"/>
</dbReference>
<keyword evidence="3" id="KW-0732">Signal</keyword>
<feature type="disulfide bond" evidence="9">
    <location>
        <begin position="172"/>
        <end position="182"/>
    </location>
</feature>
<evidence type="ECO:0000313" key="11">
    <source>
        <dbReference type="EnsemblMetazoa" id="G13210.1:cds"/>
    </source>
</evidence>
<dbReference type="Gene3D" id="3.10.250.10">
    <property type="entry name" value="SRCR-like domain"/>
    <property type="match status" value="3"/>
</dbReference>
<keyword evidence="8" id="KW-0325">Glycoprotein</keyword>
<feature type="disulfide bond" evidence="9">
    <location>
        <begin position="18"/>
        <end position="82"/>
    </location>
</feature>
<dbReference type="PRINTS" id="PR00258">
    <property type="entry name" value="SPERACTRCPTR"/>
</dbReference>
<dbReference type="InterPro" id="IPR001190">
    <property type="entry name" value="SRCR"/>
</dbReference>
<dbReference type="Proteomes" id="UP000005408">
    <property type="component" value="Unassembled WGS sequence"/>
</dbReference>
<feature type="disulfide bond" evidence="9">
    <location>
        <begin position="31"/>
        <end position="92"/>
    </location>
</feature>
<dbReference type="OrthoDB" id="6153669at2759"/>
<feature type="domain" description="SRCR" evidence="10">
    <location>
        <begin position="212"/>
        <end position="274"/>
    </location>
</feature>
<keyword evidence="6" id="KW-0472">Membrane</keyword>